<gene>
    <name evidence="1" type="ORF">MLD38_039043</name>
</gene>
<evidence type="ECO:0000313" key="2">
    <source>
        <dbReference type="Proteomes" id="UP001057402"/>
    </source>
</evidence>
<comment type="caution">
    <text evidence="1">The sequence shown here is derived from an EMBL/GenBank/DDBJ whole genome shotgun (WGS) entry which is preliminary data.</text>
</comment>
<sequence length="491" mass="53854">MADMSMGQAEAGEREHTVVILPSPGMGHLIPLVELSKRLVRHHLGLKVCFLIPNDGSPSKPQESLLRSLPTSAFSYTFLPPVSFHDLPPDSRIETIISLTVSRSLSSLRSSLSSLSRSTTLLALFVDLFGTDAFDVSREFNIPPYIFFPSTATALSLFFYLPTLDRSVDCEYWEMTHPVRIPGCIPLLGSELLDPVQDRKDEAYRWVLHHTKRYPLAQGILENSFEELEPGPLKYLLGDNPSLPPVYPVGPLVNMEPPSSADNGKSSECLKWLDEQPHGSVLYVSFGSGGTLSTEQMDELAHGLEMSGQRFLWVVRSPNDTVANATYFSVNNGQREPLEFLPSGFLERTKERGLVVASWAPQAQVLAHGSTGGFLTHCGWNSTLESVVNGVPLIAWPLYAEQKMNAAMLTRDIKVALRAGAEGESGVVRRGEIERAVRGLMEGEEGKVVRNRMKDLKHAASKVLSEDGSSTKALAQVVRRLLLASATASST</sequence>
<protein>
    <submittedName>
        <fullName evidence="1">Uncharacterized protein</fullName>
    </submittedName>
</protein>
<dbReference type="Proteomes" id="UP001057402">
    <property type="component" value="Chromosome 12"/>
</dbReference>
<keyword evidence="2" id="KW-1185">Reference proteome</keyword>
<reference evidence="2" key="1">
    <citation type="journal article" date="2023" name="Front. Plant Sci.">
        <title>Chromosomal-level genome assembly of Melastoma candidum provides insights into trichome evolution.</title>
        <authorList>
            <person name="Zhong Y."/>
            <person name="Wu W."/>
            <person name="Sun C."/>
            <person name="Zou P."/>
            <person name="Liu Y."/>
            <person name="Dai S."/>
            <person name="Zhou R."/>
        </authorList>
    </citation>
    <scope>NUCLEOTIDE SEQUENCE [LARGE SCALE GENOMIC DNA]</scope>
</reference>
<organism evidence="1 2">
    <name type="scientific">Melastoma candidum</name>
    <dbReference type="NCBI Taxonomy" id="119954"/>
    <lineage>
        <taxon>Eukaryota</taxon>
        <taxon>Viridiplantae</taxon>
        <taxon>Streptophyta</taxon>
        <taxon>Embryophyta</taxon>
        <taxon>Tracheophyta</taxon>
        <taxon>Spermatophyta</taxon>
        <taxon>Magnoliopsida</taxon>
        <taxon>eudicotyledons</taxon>
        <taxon>Gunneridae</taxon>
        <taxon>Pentapetalae</taxon>
        <taxon>rosids</taxon>
        <taxon>malvids</taxon>
        <taxon>Myrtales</taxon>
        <taxon>Melastomataceae</taxon>
        <taxon>Melastomatoideae</taxon>
        <taxon>Melastomateae</taxon>
        <taxon>Melastoma</taxon>
    </lineage>
</organism>
<dbReference type="EMBL" id="CM042891">
    <property type="protein sequence ID" value="KAI4303406.1"/>
    <property type="molecule type" value="Genomic_DNA"/>
</dbReference>
<accession>A0ACB9L1V8</accession>
<proteinExistence type="predicted"/>
<evidence type="ECO:0000313" key="1">
    <source>
        <dbReference type="EMBL" id="KAI4303406.1"/>
    </source>
</evidence>
<name>A0ACB9L1V8_9MYRT</name>